<protein>
    <recommendedName>
        <fullName evidence="2">4Fe-4S ferredoxin-type domain-containing protein</fullName>
    </recommendedName>
</protein>
<evidence type="ECO:0000313" key="1">
    <source>
        <dbReference type="EMBL" id="GAH23993.1"/>
    </source>
</evidence>
<accession>X1FTC4</accession>
<dbReference type="AlphaFoldDB" id="X1FTC4"/>
<reference evidence="1" key="1">
    <citation type="journal article" date="2014" name="Front. Microbiol.">
        <title>High frequency of phylogenetically diverse reductive dehalogenase-homologous genes in deep subseafloor sedimentary metagenomes.</title>
        <authorList>
            <person name="Kawai M."/>
            <person name="Futagami T."/>
            <person name="Toyoda A."/>
            <person name="Takaki Y."/>
            <person name="Nishi S."/>
            <person name="Hori S."/>
            <person name="Arai W."/>
            <person name="Tsubouchi T."/>
            <person name="Morono Y."/>
            <person name="Uchiyama I."/>
            <person name="Ito T."/>
            <person name="Fujiyama A."/>
            <person name="Inagaki F."/>
            <person name="Takami H."/>
        </authorList>
    </citation>
    <scope>NUCLEOTIDE SEQUENCE</scope>
    <source>
        <strain evidence="1">Expedition CK06-06</strain>
    </source>
</reference>
<sequence length="109" mass="12124">LGAFRQIEPLKSVFAQPREFFGPTLEDSESKPLPERIVIGVKNCDLAGLRIQDHIFLGLPPGDPRYLEARNKTLIVTCDCTDCLDVCFCPVVGEQPYAEEGYDINISPL</sequence>
<organism evidence="1">
    <name type="scientific">marine sediment metagenome</name>
    <dbReference type="NCBI Taxonomy" id="412755"/>
    <lineage>
        <taxon>unclassified sequences</taxon>
        <taxon>metagenomes</taxon>
        <taxon>ecological metagenomes</taxon>
    </lineage>
</organism>
<feature type="non-terminal residue" evidence="1">
    <location>
        <position position="1"/>
    </location>
</feature>
<evidence type="ECO:0008006" key="2">
    <source>
        <dbReference type="Google" id="ProtNLM"/>
    </source>
</evidence>
<feature type="non-terminal residue" evidence="1">
    <location>
        <position position="109"/>
    </location>
</feature>
<name>X1FTC4_9ZZZZ</name>
<proteinExistence type="predicted"/>
<gene>
    <name evidence="1" type="ORF">S01H4_65253</name>
</gene>
<dbReference type="PANTHER" id="PTHR40447">
    <property type="entry name" value="ANAEROBIC SULFITE REDUCTASE SUBUNIT A"/>
    <property type="match status" value="1"/>
</dbReference>
<dbReference type="PANTHER" id="PTHR40447:SF1">
    <property type="entry name" value="ANAEROBIC SULFITE REDUCTASE SUBUNIT A"/>
    <property type="match status" value="1"/>
</dbReference>
<dbReference type="EMBL" id="BART01039857">
    <property type="protein sequence ID" value="GAH23993.1"/>
    <property type="molecule type" value="Genomic_DNA"/>
</dbReference>
<comment type="caution">
    <text evidence="1">The sequence shown here is derived from an EMBL/GenBank/DDBJ whole genome shotgun (WGS) entry which is preliminary data.</text>
</comment>